<comment type="caution">
    <text evidence="3">The sequence shown here is derived from an EMBL/GenBank/DDBJ whole genome shotgun (WGS) entry which is preliminary data.</text>
</comment>
<proteinExistence type="predicted"/>
<evidence type="ECO:0000256" key="1">
    <source>
        <dbReference type="SAM" id="Phobius"/>
    </source>
</evidence>
<name>A0A978U8E5_ZIZJJ</name>
<keyword evidence="1" id="KW-0472">Membrane</keyword>
<accession>A0A978U8E5</accession>
<evidence type="ECO:0000313" key="4">
    <source>
        <dbReference type="Proteomes" id="UP000813462"/>
    </source>
</evidence>
<sequence length="257" mass="29353">MDHKSLRELLTQVIQTPEQQHFLRKLMGYQFSIEYKVGTENSAIDTLSRRHENHSLQVRVAVLVGKYDFLDDLVKENPECADLKMLHKQQLDGTLDSTHYCSRNGLLLYKNSKKCRDIQFKVGDLVLVRLQPYYQSTVVIRLNYKLCCRYFGPFSIIALARLVAYTLVLLAGSKIHPTFLLSLMKPFKGDLAVTCYPLPKLSHASRLLLMLIAILAGRIAHIQGKPQKQVLVQWSHSSLEDATCEELHAFSNLKSKP</sequence>
<evidence type="ECO:0000313" key="3">
    <source>
        <dbReference type="EMBL" id="KAH7510723.1"/>
    </source>
</evidence>
<evidence type="ECO:0000259" key="2">
    <source>
        <dbReference type="Pfam" id="PF24626"/>
    </source>
</evidence>
<dbReference type="EMBL" id="JAEACU010000380">
    <property type="protein sequence ID" value="KAH7510723.1"/>
    <property type="molecule type" value="Genomic_DNA"/>
</dbReference>
<keyword evidence="1" id="KW-0812">Transmembrane</keyword>
<dbReference type="InterPro" id="IPR056924">
    <property type="entry name" value="SH3_Tf2-1"/>
</dbReference>
<feature type="domain" description="Tf2-1-like SH3-like" evidence="2">
    <location>
        <begin position="123"/>
        <end position="187"/>
    </location>
</feature>
<keyword evidence="1" id="KW-1133">Transmembrane helix</keyword>
<feature type="transmembrane region" description="Helical" evidence="1">
    <location>
        <begin position="150"/>
        <end position="172"/>
    </location>
</feature>
<gene>
    <name evidence="3" type="ORF">FEM48_ZijujUnG0095800</name>
</gene>
<dbReference type="AlphaFoldDB" id="A0A978U8E5"/>
<dbReference type="Pfam" id="PF24626">
    <property type="entry name" value="SH3_Tf2-1"/>
    <property type="match status" value="1"/>
</dbReference>
<feature type="transmembrane region" description="Helical" evidence="1">
    <location>
        <begin position="203"/>
        <end position="220"/>
    </location>
</feature>
<organism evidence="3 4">
    <name type="scientific">Ziziphus jujuba var. spinosa</name>
    <dbReference type="NCBI Taxonomy" id="714518"/>
    <lineage>
        <taxon>Eukaryota</taxon>
        <taxon>Viridiplantae</taxon>
        <taxon>Streptophyta</taxon>
        <taxon>Embryophyta</taxon>
        <taxon>Tracheophyta</taxon>
        <taxon>Spermatophyta</taxon>
        <taxon>Magnoliopsida</taxon>
        <taxon>eudicotyledons</taxon>
        <taxon>Gunneridae</taxon>
        <taxon>Pentapetalae</taxon>
        <taxon>rosids</taxon>
        <taxon>fabids</taxon>
        <taxon>Rosales</taxon>
        <taxon>Rhamnaceae</taxon>
        <taxon>Paliureae</taxon>
        <taxon>Ziziphus</taxon>
    </lineage>
</organism>
<protein>
    <recommendedName>
        <fullName evidence="2">Tf2-1-like SH3-like domain-containing protein</fullName>
    </recommendedName>
</protein>
<reference evidence="3" key="1">
    <citation type="journal article" date="2021" name="Front. Plant Sci.">
        <title>Chromosome-Scale Genome Assembly for Chinese Sour Jujube and Insights Into Its Genome Evolution and Domestication Signature.</title>
        <authorList>
            <person name="Shen L.-Y."/>
            <person name="Luo H."/>
            <person name="Wang X.-L."/>
            <person name="Wang X.-M."/>
            <person name="Qiu X.-J."/>
            <person name="Liu H."/>
            <person name="Zhou S.-S."/>
            <person name="Jia K.-H."/>
            <person name="Nie S."/>
            <person name="Bao Y.-T."/>
            <person name="Zhang R.-G."/>
            <person name="Yun Q.-Z."/>
            <person name="Chai Y.-H."/>
            <person name="Lu J.-Y."/>
            <person name="Li Y."/>
            <person name="Zhao S.-W."/>
            <person name="Mao J.-F."/>
            <person name="Jia S.-G."/>
            <person name="Mao Y.-M."/>
        </authorList>
    </citation>
    <scope>NUCLEOTIDE SEQUENCE</scope>
    <source>
        <strain evidence="3">AT0</strain>
        <tissue evidence="3">Leaf</tissue>
    </source>
</reference>
<dbReference type="Proteomes" id="UP000813462">
    <property type="component" value="Unassembled WGS sequence"/>
</dbReference>